<name>A0A2K3LYM1_TRIPR</name>
<evidence type="ECO:0000313" key="3">
    <source>
        <dbReference type="Proteomes" id="UP000236291"/>
    </source>
</evidence>
<proteinExistence type="predicted"/>
<dbReference type="EMBL" id="ASHM01044552">
    <property type="protein sequence ID" value="PNX83630.1"/>
    <property type="molecule type" value="Genomic_DNA"/>
</dbReference>
<comment type="caution">
    <text evidence="2">The sequence shown here is derived from an EMBL/GenBank/DDBJ whole genome shotgun (WGS) entry which is preliminary data.</text>
</comment>
<dbReference type="AlphaFoldDB" id="A0A2K3LYM1"/>
<dbReference type="CDD" id="cd06222">
    <property type="entry name" value="RNase_H_like"/>
    <property type="match status" value="1"/>
</dbReference>
<evidence type="ECO:0000313" key="2">
    <source>
        <dbReference type="EMBL" id="PNX83630.1"/>
    </source>
</evidence>
<dbReference type="InterPro" id="IPR002156">
    <property type="entry name" value="RNaseH_domain"/>
</dbReference>
<organism evidence="2 3">
    <name type="scientific">Trifolium pratense</name>
    <name type="common">Red clover</name>
    <dbReference type="NCBI Taxonomy" id="57577"/>
    <lineage>
        <taxon>Eukaryota</taxon>
        <taxon>Viridiplantae</taxon>
        <taxon>Streptophyta</taxon>
        <taxon>Embryophyta</taxon>
        <taxon>Tracheophyta</taxon>
        <taxon>Spermatophyta</taxon>
        <taxon>Magnoliopsida</taxon>
        <taxon>eudicotyledons</taxon>
        <taxon>Gunneridae</taxon>
        <taxon>Pentapetalae</taxon>
        <taxon>rosids</taxon>
        <taxon>fabids</taxon>
        <taxon>Fabales</taxon>
        <taxon>Fabaceae</taxon>
        <taxon>Papilionoideae</taxon>
        <taxon>50 kb inversion clade</taxon>
        <taxon>NPAAA clade</taxon>
        <taxon>Hologalegina</taxon>
        <taxon>IRL clade</taxon>
        <taxon>Trifolieae</taxon>
        <taxon>Trifolium</taxon>
    </lineage>
</organism>
<dbReference type="Proteomes" id="UP000236291">
    <property type="component" value="Unassembled WGS sequence"/>
</dbReference>
<gene>
    <name evidence="2" type="ORF">L195_g039674</name>
</gene>
<feature type="domain" description="RNase H type-1" evidence="1">
    <location>
        <begin position="28"/>
        <end position="83"/>
    </location>
</feature>
<dbReference type="Pfam" id="PF13456">
    <property type="entry name" value="RVT_3"/>
    <property type="match status" value="1"/>
</dbReference>
<dbReference type="SUPFAM" id="SSF53098">
    <property type="entry name" value="Ribonuclease H-like"/>
    <property type="match status" value="1"/>
</dbReference>
<dbReference type="InterPro" id="IPR044730">
    <property type="entry name" value="RNase_H-like_dom_plant"/>
</dbReference>
<sequence length="127" mass="13999">MYSKTRYGTYLEAKRTGTNQHILVSSATNGSTRGKPGLACIGGILQNNRGCVLAHFAASVGVRDSNEAEFMAIVFALELYLDNQRKVQAGSVKYGSCGRHYVDRCTCKRLHCQIILNKKWYGYGTGI</sequence>
<dbReference type="GO" id="GO:0004523">
    <property type="term" value="F:RNA-DNA hybrid ribonuclease activity"/>
    <property type="evidence" value="ECO:0007669"/>
    <property type="project" value="InterPro"/>
</dbReference>
<reference evidence="2 3" key="1">
    <citation type="journal article" date="2014" name="Am. J. Bot.">
        <title>Genome assembly and annotation for red clover (Trifolium pratense; Fabaceae).</title>
        <authorList>
            <person name="Istvanek J."/>
            <person name="Jaros M."/>
            <person name="Krenek A."/>
            <person name="Repkova J."/>
        </authorList>
    </citation>
    <scope>NUCLEOTIDE SEQUENCE [LARGE SCALE GENOMIC DNA]</scope>
    <source>
        <strain evidence="3">cv. Tatra</strain>
        <tissue evidence="2">Young leaves</tissue>
    </source>
</reference>
<protein>
    <recommendedName>
        <fullName evidence="1">RNase H type-1 domain-containing protein</fullName>
    </recommendedName>
</protein>
<dbReference type="InterPro" id="IPR012337">
    <property type="entry name" value="RNaseH-like_sf"/>
</dbReference>
<evidence type="ECO:0000259" key="1">
    <source>
        <dbReference type="Pfam" id="PF13456"/>
    </source>
</evidence>
<reference evidence="2 3" key="2">
    <citation type="journal article" date="2017" name="Front. Plant Sci.">
        <title>Gene Classification and Mining of Molecular Markers Useful in Red Clover (Trifolium pratense) Breeding.</title>
        <authorList>
            <person name="Istvanek J."/>
            <person name="Dluhosova J."/>
            <person name="Dluhos P."/>
            <person name="Patkova L."/>
            <person name="Nedelnik J."/>
            <person name="Repkova J."/>
        </authorList>
    </citation>
    <scope>NUCLEOTIDE SEQUENCE [LARGE SCALE GENOMIC DNA]</scope>
    <source>
        <strain evidence="3">cv. Tatra</strain>
        <tissue evidence="2">Young leaves</tissue>
    </source>
</reference>
<dbReference type="GO" id="GO:0003676">
    <property type="term" value="F:nucleic acid binding"/>
    <property type="evidence" value="ECO:0007669"/>
    <property type="project" value="InterPro"/>
</dbReference>
<accession>A0A2K3LYM1</accession>
<feature type="non-terminal residue" evidence="2">
    <location>
        <position position="127"/>
    </location>
</feature>
<dbReference type="Gene3D" id="3.30.420.10">
    <property type="entry name" value="Ribonuclease H-like superfamily/Ribonuclease H"/>
    <property type="match status" value="1"/>
</dbReference>
<dbReference type="InterPro" id="IPR036397">
    <property type="entry name" value="RNaseH_sf"/>
</dbReference>